<dbReference type="RefSeq" id="WP_036103173.1">
    <property type="nucleotide sequence ID" value="NZ_JAJA02000001.1"/>
</dbReference>
<comment type="caution">
    <text evidence="1">The sequence shown here is derived from an EMBL/GenBank/DDBJ whole genome shotgun (WGS) entry which is preliminary data.</text>
</comment>
<dbReference type="SUPFAM" id="SSF52833">
    <property type="entry name" value="Thioredoxin-like"/>
    <property type="match status" value="1"/>
</dbReference>
<dbReference type="AlphaFoldDB" id="A0A108U667"/>
<dbReference type="Gene3D" id="3.40.30.10">
    <property type="entry name" value="Glutaredoxin"/>
    <property type="match status" value="1"/>
</dbReference>
<dbReference type="InterPro" id="IPR036249">
    <property type="entry name" value="Thioredoxin-like_sf"/>
</dbReference>
<proteinExistence type="predicted"/>
<evidence type="ECO:0008006" key="3">
    <source>
        <dbReference type="Google" id="ProtNLM"/>
    </source>
</evidence>
<evidence type="ECO:0000313" key="1">
    <source>
        <dbReference type="EMBL" id="KWS03280.1"/>
    </source>
</evidence>
<reference evidence="1 2" key="1">
    <citation type="journal article" date="2014" name="Genome Announc.">
        <title>Draft Genome Sequence of Lysobacter capsici AZ78, a Bacterium Antagonistic to Plant-Pathogenic Oomycetes.</title>
        <authorList>
            <person name="Puopolo G."/>
            <person name="Sonego P."/>
            <person name="Engelen K."/>
            <person name="Pertot I."/>
        </authorList>
    </citation>
    <scope>NUCLEOTIDE SEQUENCE [LARGE SCALE GENOMIC DNA]</scope>
    <source>
        <strain evidence="1 2">AZ78</strain>
    </source>
</reference>
<dbReference type="Proteomes" id="UP000023435">
    <property type="component" value="Unassembled WGS sequence"/>
</dbReference>
<gene>
    <name evidence="1" type="ORF">AZ78_0826</name>
</gene>
<dbReference type="EMBL" id="JAJA02000001">
    <property type="protein sequence ID" value="KWS03280.1"/>
    <property type="molecule type" value="Genomic_DNA"/>
</dbReference>
<dbReference type="OrthoDB" id="9784896at2"/>
<evidence type="ECO:0000313" key="2">
    <source>
        <dbReference type="Proteomes" id="UP000023435"/>
    </source>
</evidence>
<organism evidence="1 2">
    <name type="scientific">Lysobacter capsici AZ78</name>
    <dbReference type="NCBI Taxonomy" id="1444315"/>
    <lineage>
        <taxon>Bacteria</taxon>
        <taxon>Pseudomonadati</taxon>
        <taxon>Pseudomonadota</taxon>
        <taxon>Gammaproteobacteria</taxon>
        <taxon>Lysobacterales</taxon>
        <taxon>Lysobacteraceae</taxon>
        <taxon>Lysobacter</taxon>
    </lineage>
</organism>
<sequence length="215" mass="23272">MNAANTLRREPLHAVRWARLTGIGLAVAALVACGPQPPAGIAKIDGDYAVVSRLRPHSLQRVRIEVAISFHCPACKRFQPSLDTLAAKYGERLSIEQTAVTPRSGSGRPERLFLLAKRAGLGPVARDALYRARFDLKQDIEQDAVLGGIARQIGLPPELLAQLDSAALKREQASIDARTRVFAAYTPSILVEDQLLVDSDAAQIARVINGLLPSR</sequence>
<name>A0A108U667_9GAMM</name>
<protein>
    <recommendedName>
        <fullName evidence="3">Periplasmic thiol:disulfide interchange protein DsbA</fullName>
    </recommendedName>
</protein>
<accession>A0A108U667</accession>
<keyword evidence="2" id="KW-1185">Reference proteome</keyword>